<dbReference type="AlphaFoldDB" id="W1WBG7"/>
<gene>
    <name evidence="1" type="ORF">Q604_UNBc4C00258G0002</name>
</gene>
<accession>W1WBG7</accession>
<name>W1WBG7_9ZZZZ</name>
<organism evidence="1">
    <name type="scientific">human gut metagenome</name>
    <dbReference type="NCBI Taxonomy" id="408170"/>
    <lineage>
        <taxon>unclassified sequences</taxon>
        <taxon>metagenomes</taxon>
        <taxon>organismal metagenomes</taxon>
    </lineage>
</organism>
<sequence>VGPRSAHIAGMDYAVFTPEEEIIEPKLEFFAPKDGDPVDYVAIRLKSGW</sequence>
<reference evidence="1" key="1">
    <citation type="submission" date="2013-12" db="EMBL/GenBank/DDBJ databases">
        <title>A Varibaculum cambriense genome reconstructed from a premature infant gut community with otherwise low bacterial novelty that shifts toward anaerobic metabolism during the third week of life.</title>
        <authorList>
            <person name="Brown C.T."/>
            <person name="Sharon I."/>
            <person name="Thomas B.C."/>
            <person name="Castelle C.J."/>
            <person name="Morowitz M.J."/>
            <person name="Banfield J.F."/>
        </authorList>
    </citation>
    <scope>NUCLEOTIDE SEQUENCE</scope>
</reference>
<feature type="non-terminal residue" evidence="1">
    <location>
        <position position="1"/>
    </location>
</feature>
<dbReference type="EMBL" id="AZMM01019039">
    <property type="protein sequence ID" value="ETJ15577.1"/>
    <property type="molecule type" value="Genomic_DNA"/>
</dbReference>
<proteinExistence type="predicted"/>
<comment type="caution">
    <text evidence="1">The sequence shown here is derived from an EMBL/GenBank/DDBJ whole genome shotgun (WGS) entry which is preliminary data.</text>
</comment>
<evidence type="ECO:0000313" key="1">
    <source>
        <dbReference type="EMBL" id="ETJ15577.1"/>
    </source>
</evidence>
<protein>
    <submittedName>
        <fullName evidence="1">N-methylhydaintoinase A</fullName>
    </submittedName>
</protein>